<feature type="domain" description="CN hydrolase" evidence="3">
    <location>
        <begin position="7"/>
        <end position="283"/>
    </location>
</feature>
<feature type="region of interest" description="Disordered" evidence="2">
    <location>
        <begin position="347"/>
        <end position="385"/>
    </location>
</feature>
<dbReference type="InterPro" id="IPR050345">
    <property type="entry name" value="Aliph_Amidase/BUP"/>
</dbReference>
<dbReference type="Pfam" id="PF00795">
    <property type="entry name" value="CN_hydrolase"/>
    <property type="match status" value="1"/>
</dbReference>
<evidence type="ECO:0000313" key="5">
    <source>
        <dbReference type="Proteomes" id="UP000319769"/>
    </source>
</evidence>
<keyword evidence="1 4" id="KW-0378">Hydrolase</keyword>
<dbReference type="PANTHER" id="PTHR43674:SF2">
    <property type="entry name" value="BETA-UREIDOPROPIONASE"/>
    <property type="match status" value="1"/>
</dbReference>
<evidence type="ECO:0000256" key="1">
    <source>
        <dbReference type="ARBA" id="ARBA00022801"/>
    </source>
</evidence>
<dbReference type="AlphaFoldDB" id="A0A5N0US86"/>
<dbReference type="InterPro" id="IPR036526">
    <property type="entry name" value="C-N_Hydrolase_sf"/>
</dbReference>
<dbReference type="Gene3D" id="3.60.110.10">
    <property type="entry name" value="Carbon-nitrogen hydrolase"/>
    <property type="match status" value="1"/>
</dbReference>
<dbReference type="RefSeq" id="WP_144753335.1">
    <property type="nucleotide sequence ID" value="NZ_VMNW02000089.1"/>
</dbReference>
<organism evidence="4 5">
    <name type="scientific">Amycolatopsis acidicola</name>
    <dbReference type="NCBI Taxonomy" id="2596893"/>
    <lineage>
        <taxon>Bacteria</taxon>
        <taxon>Bacillati</taxon>
        <taxon>Actinomycetota</taxon>
        <taxon>Actinomycetes</taxon>
        <taxon>Pseudonocardiales</taxon>
        <taxon>Pseudonocardiaceae</taxon>
        <taxon>Amycolatopsis</taxon>
    </lineage>
</organism>
<feature type="compositionally biased region" description="Low complexity" evidence="2">
    <location>
        <begin position="352"/>
        <end position="363"/>
    </location>
</feature>
<dbReference type="EMBL" id="VMNW02000089">
    <property type="protein sequence ID" value="KAA9152308.1"/>
    <property type="molecule type" value="Genomic_DNA"/>
</dbReference>
<gene>
    <name evidence="4" type="ORF">FPZ12_037120</name>
</gene>
<proteinExistence type="predicted"/>
<protein>
    <submittedName>
        <fullName evidence="4">Hydrolase</fullName>
    </submittedName>
</protein>
<dbReference type="OrthoDB" id="9811121at2"/>
<reference evidence="4" key="1">
    <citation type="submission" date="2019-09" db="EMBL/GenBank/DDBJ databases">
        <authorList>
            <person name="Teo W.F.A."/>
            <person name="Duangmal K."/>
        </authorList>
    </citation>
    <scope>NUCLEOTIDE SEQUENCE [LARGE SCALE GENOMIC DNA]</scope>
    <source>
        <strain evidence="4">K81G1</strain>
    </source>
</reference>
<dbReference type="PROSITE" id="PS50263">
    <property type="entry name" value="CN_HYDROLASE"/>
    <property type="match status" value="1"/>
</dbReference>
<dbReference type="Proteomes" id="UP000319769">
    <property type="component" value="Unassembled WGS sequence"/>
</dbReference>
<evidence type="ECO:0000256" key="2">
    <source>
        <dbReference type="SAM" id="MobiDB-lite"/>
    </source>
</evidence>
<dbReference type="GO" id="GO:0016811">
    <property type="term" value="F:hydrolase activity, acting on carbon-nitrogen (but not peptide) bonds, in linear amides"/>
    <property type="evidence" value="ECO:0007669"/>
    <property type="project" value="TreeGrafter"/>
</dbReference>
<name>A0A5N0US86_9PSEU</name>
<dbReference type="CDD" id="cd07582">
    <property type="entry name" value="nitrilase_4"/>
    <property type="match status" value="1"/>
</dbReference>
<sequence length="385" mass="43091">MIEPYNAVGLIPTFWGIRTRADIGHNIEHLESLTKAAFWLSNLDIPVRLLAIPEGALQGFNDEILDADHTEYAHTCAIDIPGPETDRLAALARKWNVFLMAQAKARHPDWPDLFFNVGFVLSPEGEIVLRHHKLNALLPVERSVSPHDLFDWWVEKYGRTLDAFWPVADTEIGRLGVMMAMEGSYPENGRGLALNGAEVVYRASLPAPFTENDFFEISNRARALENNMYVVAPNIGGYHLYPDSPHAIDAGGGRSMIVNYRGTVVGKQLDTNGSTYVSGVIDIEALRHHRANAQISNWAKDIRAELAQIVYERPVYPKNRYLDAKPPKHEEFRREVTERQVELLQSRDIWRKPAGAADQAAPAPGRPGRKSPSRDFGPGPVEHTP</sequence>
<evidence type="ECO:0000259" key="3">
    <source>
        <dbReference type="PROSITE" id="PS50263"/>
    </source>
</evidence>
<dbReference type="InterPro" id="IPR003010">
    <property type="entry name" value="C-N_Hydrolase"/>
</dbReference>
<keyword evidence="5" id="KW-1185">Reference proteome</keyword>
<evidence type="ECO:0000313" key="4">
    <source>
        <dbReference type="EMBL" id="KAA9152308.1"/>
    </source>
</evidence>
<comment type="caution">
    <text evidence="4">The sequence shown here is derived from an EMBL/GenBank/DDBJ whole genome shotgun (WGS) entry which is preliminary data.</text>
</comment>
<dbReference type="SUPFAM" id="SSF56317">
    <property type="entry name" value="Carbon-nitrogen hydrolase"/>
    <property type="match status" value="1"/>
</dbReference>
<accession>A0A5N0US86</accession>
<dbReference type="PANTHER" id="PTHR43674">
    <property type="entry name" value="NITRILASE C965.09-RELATED"/>
    <property type="match status" value="1"/>
</dbReference>